<keyword evidence="7" id="KW-0507">mRNA processing</keyword>
<evidence type="ECO:0000256" key="15">
    <source>
        <dbReference type="SAM" id="MobiDB-lite"/>
    </source>
</evidence>
<feature type="region of interest" description="Disordered" evidence="15">
    <location>
        <begin position="471"/>
        <end position="500"/>
    </location>
</feature>
<comment type="catalytic activity">
    <reaction evidence="1">
        <text>[protein]-peptidylproline (omega=180) = [protein]-peptidylproline (omega=0)</text>
        <dbReference type="Rhea" id="RHEA:16237"/>
        <dbReference type="Rhea" id="RHEA-COMP:10747"/>
        <dbReference type="Rhea" id="RHEA-COMP:10748"/>
        <dbReference type="ChEBI" id="CHEBI:83833"/>
        <dbReference type="ChEBI" id="CHEBI:83834"/>
        <dbReference type="EC" id="5.2.1.8"/>
    </reaction>
</comment>
<feature type="region of interest" description="Disordered" evidence="15">
    <location>
        <begin position="184"/>
        <end position="206"/>
    </location>
</feature>
<accession>A0A8J2ICC9</accession>
<dbReference type="GO" id="GO:0006397">
    <property type="term" value="P:mRNA processing"/>
    <property type="evidence" value="ECO:0007669"/>
    <property type="project" value="UniProtKB-KW"/>
</dbReference>
<sequence>MSTTYNLEPNPTAKVVLHTTTGDLEIELFAKQTPITSRNFLQLCLDGYYDNTVFHRLVKGFIVQGGDPTGTGQGGESSYDGEPFADEFHSRLKYTRRGLLGMANTGKKDDNGSQFFFTLAATPELQGKNTMFGRVAGDTIYNLMKMAEAEIRDGSEDQPMYPTKVTGAEIIINPFEDMVKRAQVAARTEPETKKAKKPKRKAGKNVLSFGDDAAEADSAPVAKKPKFNTKLVSAGEDKPASKAPEDTREIPIRKPSRKSPPPSPSPKLAQKAAPISPPKPKARTPPRELSPESEKRSKLDRVNQQIADLKASMKRNTSAQDTGPVKKKSLLEAMVPTSTTRGRKRGAGGNTKDEQSALDILSRFKSKLESADSAAAPKIATPALPEDTANGHTNEDRGEDDQEDEAACDLHFIVGCQSCKAWDKQDEEDSDDDAGWMSHSLSFAKDRLGKDLEWKRKNEEELLVIDPREEAKRHKAEGKRVGKNEMMQRQTRPSPATKMPINWNDKEVLERLFIATLASFDNEIDIKEVARLHGGDMTYHALENRLRKWKKEAAALKDEAEGREGAAKSPVKTRARKGAASPAKGAVKAGRITKKKALAATKIKSEPPIEEDVLNGIDEEAMDDDEAVGEVGEFI</sequence>
<evidence type="ECO:0000256" key="7">
    <source>
        <dbReference type="ARBA" id="ARBA00022664"/>
    </source>
</evidence>
<keyword evidence="10" id="KW-0508">mRNA splicing</keyword>
<feature type="compositionally biased region" description="Basic and acidic residues" evidence="15">
    <location>
        <begin position="235"/>
        <end position="252"/>
    </location>
</feature>
<dbReference type="InterPro" id="IPR029000">
    <property type="entry name" value="Cyclophilin-like_dom_sf"/>
</dbReference>
<feature type="domain" description="PPIase cyclophilin-type" evidence="16">
    <location>
        <begin position="18"/>
        <end position="170"/>
    </location>
</feature>
<evidence type="ECO:0000256" key="5">
    <source>
        <dbReference type="ARBA" id="ARBA00013194"/>
    </source>
</evidence>
<dbReference type="InterPro" id="IPR002130">
    <property type="entry name" value="Cyclophilin-type_PPIase_dom"/>
</dbReference>
<dbReference type="CDD" id="cd01925">
    <property type="entry name" value="cyclophilin_CeCYP16-like"/>
    <property type="match status" value="1"/>
</dbReference>
<dbReference type="AlphaFoldDB" id="A0A8J2ICC9"/>
<keyword evidence="11" id="KW-0413">Isomerase</keyword>
<dbReference type="PROSITE" id="PS00170">
    <property type="entry name" value="CSA_PPIASE_1"/>
    <property type="match status" value="1"/>
</dbReference>
<evidence type="ECO:0000256" key="1">
    <source>
        <dbReference type="ARBA" id="ARBA00000971"/>
    </source>
</evidence>
<evidence type="ECO:0000313" key="17">
    <source>
        <dbReference type="EMBL" id="CAG5176038.1"/>
    </source>
</evidence>
<dbReference type="InterPro" id="IPR020892">
    <property type="entry name" value="Cyclophilin-type_PPIase_CS"/>
</dbReference>
<evidence type="ECO:0000256" key="2">
    <source>
        <dbReference type="ARBA" id="ARBA00004123"/>
    </source>
</evidence>
<feature type="compositionally biased region" description="Basic and acidic residues" evidence="15">
    <location>
        <begin position="471"/>
        <end position="483"/>
    </location>
</feature>
<evidence type="ECO:0000256" key="8">
    <source>
        <dbReference type="ARBA" id="ARBA00022728"/>
    </source>
</evidence>
<dbReference type="PANTHER" id="PTHR45625">
    <property type="entry name" value="PEPTIDYL-PROLYL CIS-TRANS ISOMERASE-RELATED"/>
    <property type="match status" value="1"/>
</dbReference>
<feature type="compositionally biased region" description="Basic and acidic residues" evidence="15">
    <location>
        <begin position="285"/>
        <end position="301"/>
    </location>
</feature>
<dbReference type="GO" id="GO:0003755">
    <property type="term" value="F:peptidyl-prolyl cis-trans isomerase activity"/>
    <property type="evidence" value="ECO:0007669"/>
    <property type="project" value="UniProtKB-KW"/>
</dbReference>
<evidence type="ECO:0000256" key="10">
    <source>
        <dbReference type="ARBA" id="ARBA00023187"/>
    </source>
</evidence>
<comment type="similarity">
    <text evidence="13">Belongs to the cyclophilin-type PPIase family. CWC27 subfamily.</text>
</comment>
<dbReference type="EC" id="5.2.1.8" evidence="5"/>
<feature type="compositionally biased region" description="Basic and acidic residues" evidence="15">
    <location>
        <begin position="557"/>
        <end position="566"/>
    </location>
</feature>
<dbReference type="GO" id="GO:0006457">
    <property type="term" value="P:protein folding"/>
    <property type="evidence" value="ECO:0007669"/>
    <property type="project" value="InterPro"/>
</dbReference>
<dbReference type="SUPFAM" id="SSF50891">
    <property type="entry name" value="Cyclophilin-like"/>
    <property type="match status" value="1"/>
</dbReference>
<keyword evidence="12" id="KW-0539">Nucleus</keyword>
<evidence type="ECO:0000313" key="18">
    <source>
        <dbReference type="Proteomes" id="UP000676310"/>
    </source>
</evidence>
<name>A0A8J2ICC9_9PLEO</name>
<reference evidence="17" key="1">
    <citation type="submission" date="2021-05" db="EMBL/GenBank/DDBJ databases">
        <authorList>
            <person name="Stam R."/>
        </authorList>
    </citation>
    <scope>NUCLEOTIDE SEQUENCE</scope>
    <source>
        <strain evidence="17">CS162</strain>
    </source>
</reference>
<comment type="subcellular location">
    <subcellularLocation>
        <location evidence="3">Cytoplasm</location>
    </subcellularLocation>
    <subcellularLocation>
        <location evidence="2">Nucleus</location>
    </subcellularLocation>
</comment>
<evidence type="ECO:0000256" key="11">
    <source>
        <dbReference type="ARBA" id="ARBA00023235"/>
    </source>
</evidence>
<feature type="region of interest" description="Disordered" evidence="15">
    <location>
        <begin position="227"/>
        <end position="403"/>
    </location>
</feature>
<gene>
    <name evidence="17" type="ORF">ALTATR162_LOCUS8282</name>
</gene>
<keyword evidence="8" id="KW-0747">Spliceosome</keyword>
<dbReference type="PANTHER" id="PTHR45625:SF6">
    <property type="entry name" value="SPLICEOSOME-ASSOCIATED PROTEIN CWC27 HOMOLOG"/>
    <property type="match status" value="1"/>
</dbReference>
<organism evidence="17 18">
    <name type="scientific">Alternaria atra</name>
    <dbReference type="NCBI Taxonomy" id="119953"/>
    <lineage>
        <taxon>Eukaryota</taxon>
        <taxon>Fungi</taxon>
        <taxon>Dikarya</taxon>
        <taxon>Ascomycota</taxon>
        <taxon>Pezizomycotina</taxon>
        <taxon>Dothideomycetes</taxon>
        <taxon>Pleosporomycetidae</taxon>
        <taxon>Pleosporales</taxon>
        <taxon>Pleosporineae</taxon>
        <taxon>Pleosporaceae</taxon>
        <taxon>Alternaria</taxon>
        <taxon>Alternaria sect. Ulocladioides</taxon>
    </lineage>
</organism>
<dbReference type="InterPro" id="IPR044666">
    <property type="entry name" value="Cyclophilin_A-like"/>
</dbReference>
<dbReference type="GO" id="GO:0008380">
    <property type="term" value="P:RNA splicing"/>
    <property type="evidence" value="ECO:0007669"/>
    <property type="project" value="UniProtKB-KW"/>
</dbReference>
<dbReference type="OrthoDB" id="442970at2759"/>
<dbReference type="Pfam" id="PF00160">
    <property type="entry name" value="Pro_isomerase"/>
    <property type="match status" value="1"/>
</dbReference>
<dbReference type="Gene3D" id="2.40.100.10">
    <property type="entry name" value="Cyclophilin-like"/>
    <property type="match status" value="1"/>
</dbReference>
<evidence type="ECO:0000256" key="13">
    <source>
        <dbReference type="ARBA" id="ARBA00038509"/>
    </source>
</evidence>
<dbReference type="GeneID" id="67020375"/>
<feature type="region of interest" description="Disordered" evidence="15">
    <location>
        <begin position="557"/>
        <end position="591"/>
    </location>
</feature>
<comment type="subunit">
    <text evidence="4">Associated with the spliceosome.</text>
</comment>
<dbReference type="Proteomes" id="UP000676310">
    <property type="component" value="Unassembled WGS sequence"/>
</dbReference>
<evidence type="ECO:0000256" key="9">
    <source>
        <dbReference type="ARBA" id="ARBA00023110"/>
    </source>
</evidence>
<evidence type="ECO:0000256" key="12">
    <source>
        <dbReference type="ARBA" id="ARBA00023242"/>
    </source>
</evidence>
<dbReference type="GO" id="GO:0005737">
    <property type="term" value="C:cytoplasm"/>
    <property type="evidence" value="ECO:0007669"/>
    <property type="project" value="UniProtKB-SubCell"/>
</dbReference>
<dbReference type="PROSITE" id="PS50072">
    <property type="entry name" value="CSA_PPIASE_2"/>
    <property type="match status" value="1"/>
</dbReference>
<dbReference type="RefSeq" id="XP_043171847.1">
    <property type="nucleotide sequence ID" value="XM_043315912.1"/>
</dbReference>
<dbReference type="EMBL" id="CAJRGZ010000022">
    <property type="protein sequence ID" value="CAG5176038.1"/>
    <property type="molecule type" value="Genomic_DNA"/>
</dbReference>
<evidence type="ECO:0000256" key="3">
    <source>
        <dbReference type="ARBA" id="ARBA00004496"/>
    </source>
</evidence>
<dbReference type="PRINTS" id="PR00153">
    <property type="entry name" value="CSAPPISMRASE"/>
</dbReference>
<keyword evidence="18" id="KW-1185">Reference proteome</keyword>
<evidence type="ECO:0000259" key="16">
    <source>
        <dbReference type="PROSITE" id="PS50072"/>
    </source>
</evidence>
<feature type="compositionally biased region" description="Basic residues" evidence="15">
    <location>
        <begin position="194"/>
        <end position="203"/>
    </location>
</feature>
<keyword evidence="6" id="KW-0963">Cytoplasm</keyword>
<dbReference type="FunFam" id="2.40.100.10:FF:000034">
    <property type="entry name" value="Peptidyl-prolyl isomerase CWC27 protein"/>
    <property type="match status" value="1"/>
</dbReference>
<evidence type="ECO:0000256" key="4">
    <source>
        <dbReference type="ARBA" id="ARBA00011524"/>
    </source>
</evidence>
<dbReference type="GO" id="GO:0071013">
    <property type="term" value="C:catalytic step 2 spliceosome"/>
    <property type="evidence" value="ECO:0007669"/>
    <property type="project" value="TreeGrafter"/>
</dbReference>
<comment type="caution">
    <text evidence="17">The sequence shown here is derived from an EMBL/GenBank/DDBJ whole genome shotgun (WGS) entry which is preliminary data.</text>
</comment>
<protein>
    <recommendedName>
        <fullName evidence="5">peptidylprolyl isomerase</fullName>
        <ecNumber evidence="5">5.2.1.8</ecNumber>
    </recommendedName>
</protein>
<comment type="function">
    <text evidence="14">PPIases accelerate the folding of proteins. It catalyzes the cis-trans isomerization of proline imidic peptide bonds in oligopeptides. Involved in pre-mRNA splicing.</text>
</comment>
<evidence type="ECO:0000256" key="6">
    <source>
        <dbReference type="ARBA" id="ARBA00022490"/>
    </source>
</evidence>
<proteinExistence type="inferred from homology"/>
<keyword evidence="9" id="KW-0697">Rotamase</keyword>
<evidence type="ECO:0000256" key="14">
    <source>
        <dbReference type="ARBA" id="ARBA00055615"/>
    </source>
</evidence>